<keyword evidence="2" id="KW-1185">Reference proteome</keyword>
<evidence type="ECO:0000313" key="1">
    <source>
        <dbReference type="EMBL" id="OAI16787.1"/>
    </source>
</evidence>
<proteinExistence type="predicted"/>
<organism evidence="1 2">
    <name type="scientific">Methylomonas koyamae</name>
    <dbReference type="NCBI Taxonomy" id="702114"/>
    <lineage>
        <taxon>Bacteria</taxon>
        <taxon>Pseudomonadati</taxon>
        <taxon>Pseudomonadota</taxon>
        <taxon>Gammaproteobacteria</taxon>
        <taxon>Methylococcales</taxon>
        <taxon>Methylococcaceae</taxon>
        <taxon>Methylomonas</taxon>
    </lineage>
</organism>
<protein>
    <submittedName>
        <fullName evidence="1">Nonribosomal peptide synthetase MxaA</fullName>
    </submittedName>
</protein>
<dbReference type="PROSITE" id="PS51257">
    <property type="entry name" value="PROKAR_LIPOPROTEIN"/>
    <property type="match status" value="1"/>
</dbReference>
<comment type="caution">
    <text evidence="1">The sequence shown here is derived from an EMBL/GenBank/DDBJ whole genome shotgun (WGS) entry which is preliminary data.</text>
</comment>
<sequence>MRAGVLSLTAGLLAACSAAPIRPVSAWRVETPRPFGYQIGDTIPMRITVQTRSGVVLHADSLPKPGPMNRWLHLRQAEVEPLGDDEYRVNLEYQVFYAPLEVKALTIPGFPLRFSQHGQSLEERVPDWQFTVAPLRELIARQDEAGEYLRPDQPPARIADADVLRNLLVAGLAALALGLRLAWQYGYLPGLPRRSLFKRAGRQLRGLRAVQMAEALTVMHGALNRLHGGPLFGHRLEDFFGAHPHYRPLQAELSWFFDYSNRFFFADQTAATDDAIERLRRLCGQCRDVERGAR</sequence>
<dbReference type="Proteomes" id="UP000077628">
    <property type="component" value="Unassembled WGS sequence"/>
</dbReference>
<evidence type="ECO:0000313" key="2">
    <source>
        <dbReference type="Proteomes" id="UP000077628"/>
    </source>
</evidence>
<dbReference type="EMBL" id="LUUK01000183">
    <property type="protein sequence ID" value="OAI16787.1"/>
    <property type="molecule type" value="Genomic_DNA"/>
</dbReference>
<dbReference type="AlphaFoldDB" id="A0A177NFJ1"/>
<dbReference type="STRING" id="702114.A1355_09335"/>
<gene>
    <name evidence="1" type="ORF">A1355_09335</name>
</gene>
<name>A0A177NFJ1_9GAMM</name>
<reference evidence="2" key="1">
    <citation type="submission" date="2016-03" db="EMBL/GenBank/DDBJ databases">
        <authorList>
            <person name="Heylen K."/>
            <person name="De Vos P."/>
            <person name="Vekeman B."/>
        </authorList>
    </citation>
    <scope>NUCLEOTIDE SEQUENCE [LARGE SCALE GENOMIC DNA]</scope>
    <source>
        <strain evidence="2">R-45383</strain>
    </source>
</reference>
<accession>A0A177NFJ1</accession>